<organism evidence="2 3">
    <name type="scientific">Luteimonas gilva</name>
    <dbReference type="NCBI Taxonomy" id="2572684"/>
    <lineage>
        <taxon>Bacteria</taxon>
        <taxon>Pseudomonadati</taxon>
        <taxon>Pseudomonadota</taxon>
        <taxon>Gammaproteobacteria</taxon>
        <taxon>Lysobacterales</taxon>
        <taxon>Lysobacteraceae</taxon>
        <taxon>Luteimonas</taxon>
    </lineage>
</organism>
<dbReference type="Pfam" id="PF00903">
    <property type="entry name" value="Glyoxalase"/>
    <property type="match status" value="1"/>
</dbReference>
<accession>A0A4V5ZQB8</accession>
<dbReference type="InterPro" id="IPR037523">
    <property type="entry name" value="VOC_core"/>
</dbReference>
<feature type="domain" description="VOC" evidence="1">
    <location>
        <begin position="4"/>
        <end position="119"/>
    </location>
</feature>
<dbReference type="PROSITE" id="PS51819">
    <property type="entry name" value="VOC"/>
    <property type="match status" value="1"/>
</dbReference>
<dbReference type="SUPFAM" id="SSF54593">
    <property type="entry name" value="Glyoxalase/Bleomycin resistance protein/Dihydroxybiphenyl dioxygenase"/>
    <property type="match status" value="1"/>
</dbReference>
<dbReference type="AlphaFoldDB" id="A0A4V5ZQB8"/>
<dbReference type="RefSeq" id="WP_137267134.1">
    <property type="nucleotide sequence ID" value="NZ_SZUA01000002.1"/>
</dbReference>
<reference evidence="2 3" key="1">
    <citation type="submission" date="2019-04" db="EMBL/GenBank/DDBJ databases">
        <title>Reference strain of H23.</title>
        <authorList>
            <person name="Luo X."/>
        </authorList>
    </citation>
    <scope>NUCLEOTIDE SEQUENCE [LARGE SCALE GENOMIC DNA]</scope>
    <source>
        <strain evidence="2 3">H23</strain>
    </source>
</reference>
<dbReference type="InterPro" id="IPR029068">
    <property type="entry name" value="Glyas_Bleomycin-R_OHBP_Dase"/>
</dbReference>
<evidence type="ECO:0000313" key="2">
    <source>
        <dbReference type="EMBL" id="TKR30703.1"/>
    </source>
</evidence>
<evidence type="ECO:0000313" key="3">
    <source>
        <dbReference type="Proteomes" id="UP000308707"/>
    </source>
</evidence>
<dbReference type="CDD" id="cd06587">
    <property type="entry name" value="VOC"/>
    <property type="match status" value="1"/>
</dbReference>
<dbReference type="Proteomes" id="UP000308707">
    <property type="component" value="Unassembled WGS sequence"/>
</dbReference>
<gene>
    <name evidence="2" type="ORF">FCE95_11410</name>
</gene>
<dbReference type="Gene3D" id="3.10.180.10">
    <property type="entry name" value="2,3-Dihydroxybiphenyl 1,2-Dioxygenase, domain 1"/>
    <property type="match status" value="1"/>
</dbReference>
<proteinExistence type="predicted"/>
<dbReference type="EMBL" id="SZUA01000002">
    <property type="protein sequence ID" value="TKR30703.1"/>
    <property type="molecule type" value="Genomic_DNA"/>
</dbReference>
<evidence type="ECO:0000259" key="1">
    <source>
        <dbReference type="PROSITE" id="PS51819"/>
    </source>
</evidence>
<comment type="caution">
    <text evidence="2">The sequence shown here is derived from an EMBL/GenBank/DDBJ whole genome shotgun (WGS) entry which is preliminary data.</text>
</comment>
<protein>
    <submittedName>
        <fullName evidence="2">VOC family protein</fullName>
    </submittedName>
</protein>
<sequence>MLKKVAFTMYPIRDVARARDFYENKLGLKIGSHGNRADQHWIEYDLPDGGCIALTNFIPDEPSAKAGGTIALEVADLDALMTDLKAKDVVFTSDVIPSPVCRMAVCLDSEGNSILLHQLKPKT</sequence>
<dbReference type="OrthoDB" id="793940at2"/>
<keyword evidence="3" id="KW-1185">Reference proteome</keyword>
<name>A0A4V5ZQB8_9GAMM</name>
<dbReference type="InterPro" id="IPR004360">
    <property type="entry name" value="Glyas_Fos-R_dOase_dom"/>
</dbReference>